<dbReference type="GO" id="GO:0030182">
    <property type="term" value="P:neuron differentiation"/>
    <property type="evidence" value="ECO:0007669"/>
    <property type="project" value="TreeGrafter"/>
</dbReference>
<dbReference type="PANTHER" id="PTHR12027:SF91">
    <property type="entry name" value="PROTO-ONCOGENE WNT-1"/>
    <property type="match status" value="1"/>
</dbReference>
<dbReference type="PROSITE" id="PS00246">
    <property type="entry name" value="WNT1"/>
    <property type="match status" value="1"/>
</dbReference>
<dbReference type="KEGG" id="bgt:106057252"/>
<dbReference type="OrthoDB" id="5945655at2759"/>
<keyword evidence="8" id="KW-0449">Lipoprotein</keyword>
<dbReference type="Gene3D" id="3.30.2460.20">
    <property type="match status" value="1"/>
</dbReference>
<evidence type="ECO:0000256" key="10">
    <source>
        <dbReference type="SAM" id="MobiDB-lite"/>
    </source>
</evidence>
<gene>
    <name evidence="12" type="primary">106057252</name>
</gene>
<dbReference type="FunFam" id="3.30.2460.20:FF:000001">
    <property type="entry name" value="Wnt homolog"/>
    <property type="match status" value="1"/>
</dbReference>
<feature type="chain" id="PRO_5014284938" description="Protein Wnt" evidence="11">
    <location>
        <begin position="19"/>
        <end position="380"/>
    </location>
</feature>
<proteinExistence type="inferred from homology"/>
<dbReference type="CDD" id="cd19333">
    <property type="entry name" value="Wnt_Wnt1"/>
    <property type="match status" value="1"/>
</dbReference>
<dbReference type="STRING" id="6526.A0A2C9K7S7"/>
<accession>A0A2C9K7S7</accession>
<organism evidence="12 13">
    <name type="scientific">Biomphalaria glabrata</name>
    <name type="common">Bloodfluke planorb</name>
    <name type="synonym">Freshwater snail</name>
    <dbReference type="NCBI Taxonomy" id="6526"/>
    <lineage>
        <taxon>Eukaryota</taxon>
        <taxon>Metazoa</taxon>
        <taxon>Spiralia</taxon>
        <taxon>Lophotrochozoa</taxon>
        <taxon>Mollusca</taxon>
        <taxon>Gastropoda</taxon>
        <taxon>Heterobranchia</taxon>
        <taxon>Euthyneura</taxon>
        <taxon>Panpulmonata</taxon>
        <taxon>Hygrophila</taxon>
        <taxon>Lymnaeoidea</taxon>
        <taxon>Planorbidae</taxon>
        <taxon>Biomphalaria</taxon>
    </lineage>
</organism>
<feature type="region of interest" description="Disordered" evidence="10">
    <location>
        <begin position="39"/>
        <end position="60"/>
    </location>
</feature>
<dbReference type="Proteomes" id="UP000076420">
    <property type="component" value="Unassembled WGS sequence"/>
</dbReference>
<dbReference type="GO" id="GO:0005109">
    <property type="term" value="F:frizzled binding"/>
    <property type="evidence" value="ECO:0007669"/>
    <property type="project" value="TreeGrafter"/>
</dbReference>
<dbReference type="InterPro" id="IPR005817">
    <property type="entry name" value="Wnt"/>
</dbReference>
<dbReference type="PANTHER" id="PTHR12027">
    <property type="entry name" value="WNT RELATED"/>
    <property type="match status" value="1"/>
</dbReference>
<dbReference type="VEuPathDB" id="VectorBase:BGLAX_039571"/>
<evidence type="ECO:0000256" key="1">
    <source>
        <dbReference type="ARBA" id="ARBA00004498"/>
    </source>
</evidence>
<keyword evidence="6 9" id="KW-0879">Wnt signaling pathway</keyword>
<evidence type="ECO:0000256" key="11">
    <source>
        <dbReference type="SAM" id="SignalP"/>
    </source>
</evidence>
<dbReference type="EnsemblMetazoa" id="BGLB016356-RA">
    <property type="protein sequence ID" value="BGLB016356-PA"/>
    <property type="gene ID" value="BGLB016356"/>
</dbReference>
<dbReference type="GO" id="GO:0045165">
    <property type="term" value="P:cell fate commitment"/>
    <property type="evidence" value="ECO:0007669"/>
    <property type="project" value="TreeGrafter"/>
</dbReference>
<evidence type="ECO:0000256" key="3">
    <source>
        <dbReference type="ARBA" id="ARBA00022473"/>
    </source>
</evidence>
<dbReference type="InterPro" id="IPR043158">
    <property type="entry name" value="Wnt_C"/>
</dbReference>
<evidence type="ECO:0000256" key="6">
    <source>
        <dbReference type="ARBA" id="ARBA00022687"/>
    </source>
</evidence>
<dbReference type="AlphaFoldDB" id="A0A2C9K7S7"/>
<dbReference type="RefSeq" id="XP_013069821.2">
    <property type="nucleotide sequence ID" value="XM_013214367.2"/>
</dbReference>
<dbReference type="PRINTS" id="PR01349">
    <property type="entry name" value="WNTPROTEIN"/>
</dbReference>
<keyword evidence="11" id="KW-0732">Signal</keyword>
<reference evidence="12" key="1">
    <citation type="submission" date="2020-05" db="UniProtKB">
        <authorList>
            <consortium name="EnsemblMetazoa"/>
        </authorList>
    </citation>
    <scope>IDENTIFICATION</scope>
    <source>
        <strain evidence="12">BB02</strain>
    </source>
</reference>
<dbReference type="SMART" id="SM00097">
    <property type="entry name" value="WNT1"/>
    <property type="match status" value="1"/>
</dbReference>
<feature type="region of interest" description="Disordered" evidence="10">
    <location>
        <begin position="258"/>
        <end position="296"/>
    </location>
</feature>
<dbReference type="GO" id="GO:0005125">
    <property type="term" value="F:cytokine activity"/>
    <property type="evidence" value="ECO:0007669"/>
    <property type="project" value="TreeGrafter"/>
</dbReference>
<name>A0A2C9K7S7_BIOGL</name>
<keyword evidence="7" id="KW-1015">Disulfide bond</keyword>
<dbReference type="GO" id="GO:0060070">
    <property type="term" value="P:canonical Wnt signaling pathway"/>
    <property type="evidence" value="ECO:0007669"/>
    <property type="project" value="TreeGrafter"/>
</dbReference>
<comment type="similarity">
    <text evidence="2 9">Belongs to the Wnt family.</text>
</comment>
<protein>
    <recommendedName>
        <fullName evidence="9">Protein Wnt</fullName>
    </recommendedName>
</protein>
<evidence type="ECO:0000256" key="7">
    <source>
        <dbReference type="ARBA" id="ARBA00023157"/>
    </source>
</evidence>
<comment type="subcellular location">
    <subcellularLocation>
        <location evidence="1 9">Secreted</location>
        <location evidence="1 9">Extracellular space</location>
        <location evidence="1 9">Extracellular matrix</location>
    </subcellularLocation>
</comment>
<dbReference type="RefSeq" id="XP_013069820.2">
    <property type="nucleotide sequence ID" value="XM_013214366.2"/>
</dbReference>
<evidence type="ECO:0000313" key="12">
    <source>
        <dbReference type="EnsemblMetazoa" id="BGLB016356-PA"/>
    </source>
</evidence>
<feature type="signal peptide" evidence="11">
    <location>
        <begin position="1"/>
        <end position="18"/>
    </location>
</feature>
<evidence type="ECO:0000256" key="8">
    <source>
        <dbReference type="ARBA" id="ARBA00023288"/>
    </source>
</evidence>
<dbReference type="GO" id="GO:0005615">
    <property type="term" value="C:extracellular space"/>
    <property type="evidence" value="ECO:0007669"/>
    <property type="project" value="TreeGrafter"/>
</dbReference>
<sequence length="380" mass="42196">MHLMVTLCLMLLTTDVCSQKSTKVKAPKGTKWWSLAKAGEPSNDLRSPLTKHNNNPSLEPLTKRQRKLVTKNPGSIVAVESGAKLAIQECKHQFKNRRWNCPTNFDGHGNSIFGKIIQKGCRESAFIYAITSAAVAHSVSRSCAEGGISTCTCDTEPHDRPAGRDWEWSGCSDNAKFGHAFSRKFVDILEKGRDFRYMTNLHNNEAGRVHVSSGLRRDCKCHGMSGSCAVKTCWMSLTSFREVGNSLKDRFDGATRILPGNDGLKAEEENSGNGRGSKKRKLSFTPANPNHKHPGKRDLVYFEDSPSFCEKDQGLGHNGTTGRECNGTSIGIDGCDLMCCGRGYRTEEYVARERCQCQFHWCCDVICKVCTVNKTRHMCL</sequence>
<evidence type="ECO:0000313" key="13">
    <source>
        <dbReference type="Proteomes" id="UP000076420"/>
    </source>
</evidence>
<dbReference type="InterPro" id="IPR018161">
    <property type="entry name" value="Wnt_CS"/>
</dbReference>
<dbReference type="VEuPathDB" id="VectorBase:BGLB016356"/>
<evidence type="ECO:0000256" key="5">
    <source>
        <dbReference type="ARBA" id="ARBA00022530"/>
    </source>
</evidence>
<keyword evidence="4" id="KW-0964">Secreted</keyword>
<evidence type="ECO:0000256" key="2">
    <source>
        <dbReference type="ARBA" id="ARBA00005683"/>
    </source>
</evidence>
<dbReference type="Pfam" id="PF00110">
    <property type="entry name" value="wnt"/>
    <property type="match status" value="1"/>
</dbReference>
<keyword evidence="5" id="KW-0272">Extracellular matrix</keyword>
<comment type="function">
    <text evidence="9">Ligand for members of the frizzled family of seven transmembrane receptors.</text>
</comment>
<evidence type="ECO:0000256" key="9">
    <source>
        <dbReference type="RuleBase" id="RU003500"/>
    </source>
</evidence>
<dbReference type="EnsemblMetazoa" id="BGLB016356-RB">
    <property type="protein sequence ID" value="BGLB016356-PB"/>
    <property type="gene ID" value="BGLB016356"/>
</dbReference>
<evidence type="ECO:0000256" key="4">
    <source>
        <dbReference type="ARBA" id="ARBA00022525"/>
    </source>
</evidence>
<keyword evidence="3 9" id="KW-0217">Developmental protein</keyword>